<evidence type="ECO:0000256" key="3">
    <source>
        <dbReference type="ARBA" id="ARBA00022737"/>
    </source>
</evidence>
<dbReference type="GO" id="GO:0008061">
    <property type="term" value="F:chitin binding"/>
    <property type="evidence" value="ECO:0007669"/>
    <property type="project" value="UniProtKB-UniRule"/>
</dbReference>
<dbReference type="InterPro" id="IPR008972">
    <property type="entry name" value="Cupredoxin"/>
</dbReference>
<keyword evidence="5" id="KW-0186">Copper</keyword>
<evidence type="ECO:0000256" key="6">
    <source>
        <dbReference type="ARBA" id="ARBA00023180"/>
    </source>
</evidence>
<dbReference type="CDD" id="cd13901">
    <property type="entry name" value="CuRO_3_MaLCC_like"/>
    <property type="match status" value="1"/>
</dbReference>
<keyword evidence="7" id="KW-1015">Disulfide bond</keyword>
<proteinExistence type="inferred from homology"/>
<keyword evidence="11" id="KW-1185">Reference proteome</keyword>
<protein>
    <submittedName>
        <fullName evidence="10">Multicopper oxidase-domain-containing protein</fullName>
    </submittedName>
</protein>
<feature type="disulfide bond" evidence="7">
    <location>
        <begin position="24"/>
        <end position="38"/>
    </location>
</feature>
<name>A0A6A6NQ80_9PEZI</name>
<feature type="compositionally biased region" description="Low complexity" evidence="8">
    <location>
        <begin position="81"/>
        <end position="102"/>
    </location>
</feature>
<dbReference type="AlphaFoldDB" id="A0A6A6NQ80"/>
<evidence type="ECO:0000256" key="5">
    <source>
        <dbReference type="ARBA" id="ARBA00023008"/>
    </source>
</evidence>
<feature type="region of interest" description="Disordered" evidence="8">
    <location>
        <begin position="81"/>
        <end position="144"/>
    </location>
</feature>
<keyword evidence="6" id="KW-0325">Glycoprotein</keyword>
<dbReference type="PROSITE" id="PS50941">
    <property type="entry name" value="CHIT_BIND_I_2"/>
    <property type="match status" value="1"/>
</dbReference>
<evidence type="ECO:0000256" key="8">
    <source>
        <dbReference type="SAM" id="MobiDB-lite"/>
    </source>
</evidence>
<feature type="domain" description="Chitin-binding type-1" evidence="9">
    <location>
        <begin position="6"/>
        <end position="51"/>
    </location>
</feature>
<dbReference type="CDD" id="cd11618">
    <property type="entry name" value="ChtBD1_1"/>
    <property type="match status" value="1"/>
</dbReference>
<dbReference type="InterPro" id="IPR011706">
    <property type="entry name" value="Cu-oxidase_C"/>
</dbReference>
<reference evidence="10" key="1">
    <citation type="journal article" date="2020" name="Stud. Mycol.">
        <title>101 Dothideomycetes genomes: a test case for predicting lifestyles and emergence of pathogens.</title>
        <authorList>
            <person name="Haridas S."/>
            <person name="Albert R."/>
            <person name="Binder M."/>
            <person name="Bloem J."/>
            <person name="Labutti K."/>
            <person name="Salamov A."/>
            <person name="Andreopoulos B."/>
            <person name="Baker S."/>
            <person name="Barry K."/>
            <person name="Bills G."/>
            <person name="Bluhm B."/>
            <person name="Cannon C."/>
            <person name="Castanera R."/>
            <person name="Culley D."/>
            <person name="Daum C."/>
            <person name="Ezra D."/>
            <person name="Gonzalez J."/>
            <person name="Henrissat B."/>
            <person name="Kuo A."/>
            <person name="Liang C."/>
            <person name="Lipzen A."/>
            <person name="Lutzoni F."/>
            <person name="Magnuson J."/>
            <person name="Mondo S."/>
            <person name="Nolan M."/>
            <person name="Ohm R."/>
            <person name="Pangilinan J."/>
            <person name="Park H.-J."/>
            <person name="Ramirez L."/>
            <person name="Alfaro M."/>
            <person name="Sun H."/>
            <person name="Tritt A."/>
            <person name="Yoshinaga Y."/>
            <person name="Zwiers L.-H."/>
            <person name="Turgeon B."/>
            <person name="Goodwin S."/>
            <person name="Spatafora J."/>
            <person name="Crous P."/>
            <person name="Grigoriev I."/>
        </authorList>
    </citation>
    <scope>NUCLEOTIDE SEQUENCE</scope>
    <source>
        <strain evidence="10">ATCC 16933</strain>
    </source>
</reference>
<comment type="similarity">
    <text evidence="1">Belongs to the multicopper oxidase family.</text>
</comment>
<sequence length="694" mass="75923">MSKSQDGKCGAESGTCWGSFYGNCCGGDGMCGSSAAACGDGCQSEFGWCPGAWKRDSEPQVITSTIKSTVTVCPATTELSCPSYTESSTESSIPSSTPTGGPTSPPLSCPDDDGEDASLSSSTSATVTYTNSSTTATATGECTTPTPFEEEGCVRCEGQPGDDQWCGYDIDTDYYQHVPITCEVRHYDLHITNTTVSPDGIERIGFLVNGQMPGPVIEANWGDWIVINVYNELENNGTTIHWHGIRQNFTNEQDGVPSITQCPIAPGESYTYRWRASQYGTSWYHSHFAIQAWEGVLGGIIIHGPHSDEYDEDAGMIFLQDWSHATVDSMYDLAQDATAADGGPRVMDNGLINGMNTWNNAGRAETVGSRYELTFVPGRKYLLRVVNISIQSTFKFYIDGHKFKVISTDFVPIVPYETDILNINIGQRYNLIVEADQEPDDYWMRSDNQQACAGMIQWNDTRAVVHYVGGPMGTPTSTGYNYTAECIDEPLASLVPIMPWNAESRDQEVDEDVTVAPNANNLFKWYLSGTTFESQWGDPTLLGIYQDGEPPSYSGNLLIEAPDANEWVYIIIQSEVPLPHPIHLHGHDFLVLGSGSGTYADGTALQMTNPPRRDTALLPTAGWLVLAFETDNPGVWLMHCHVGWHTSMGFALQIVERMDEIVPTLHDTCQLEDTCSAWDSYAEANGIEVIDSGV</sequence>
<evidence type="ECO:0000313" key="10">
    <source>
        <dbReference type="EMBL" id="KAF2453738.1"/>
    </source>
</evidence>
<dbReference type="InterPro" id="IPR001002">
    <property type="entry name" value="Chitin-bd_1"/>
</dbReference>
<keyword evidence="4" id="KW-0560">Oxidoreductase</keyword>
<dbReference type="Pfam" id="PF00394">
    <property type="entry name" value="Cu-oxidase"/>
    <property type="match status" value="1"/>
</dbReference>
<accession>A0A6A6NQ80</accession>
<keyword evidence="7" id="KW-0147">Chitin-binding</keyword>
<keyword evidence="2" id="KW-0479">Metal-binding</keyword>
<dbReference type="Gene3D" id="2.60.40.420">
    <property type="entry name" value="Cupredoxins - blue copper proteins"/>
    <property type="match status" value="3"/>
</dbReference>
<dbReference type="GO" id="GO:0005507">
    <property type="term" value="F:copper ion binding"/>
    <property type="evidence" value="ECO:0007669"/>
    <property type="project" value="InterPro"/>
</dbReference>
<organism evidence="10 11">
    <name type="scientific">Lineolata rhizophorae</name>
    <dbReference type="NCBI Taxonomy" id="578093"/>
    <lineage>
        <taxon>Eukaryota</taxon>
        <taxon>Fungi</taxon>
        <taxon>Dikarya</taxon>
        <taxon>Ascomycota</taxon>
        <taxon>Pezizomycotina</taxon>
        <taxon>Dothideomycetes</taxon>
        <taxon>Dothideomycetes incertae sedis</taxon>
        <taxon>Lineolatales</taxon>
        <taxon>Lineolataceae</taxon>
        <taxon>Lineolata</taxon>
    </lineage>
</organism>
<dbReference type="GO" id="GO:0016491">
    <property type="term" value="F:oxidoreductase activity"/>
    <property type="evidence" value="ECO:0007669"/>
    <property type="project" value="UniProtKB-KW"/>
</dbReference>
<gene>
    <name evidence="10" type="ORF">BDY21DRAFT_401142</name>
</gene>
<evidence type="ECO:0000259" key="9">
    <source>
        <dbReference type="PROSITE" id="PS50941"/>
    </source>
</evidence>
<dbReference type="InterPro" id="IPR001117">
    <property type="entry name" value="Cu-oxidase_2nd"/>
</dbReference>
<evidence type="ECO:0000256" key="7">
    <source>
        <dbReference type="PROSITE-ProRule" id="PRU00261"/>
    </source>
</evidence>
<dbReference type="FunFam" id="2.60.40.420:FF:000021">
    <property type="entry name" value="Extracellular dihydrogeodin oxidase/laccase"/>
    <property type="match status" value="1"/>
</dbReference>
<dbReference type="InterPro" id="IPR011707">
    <property type="entry name" value="Cu-oxidase-like_N"/>
</dbReference>
<dbReference type="EMBL" id="MU001695">
    <property type="protein sequence ID" value="KAF2453738.1"/>
    <property type="molecule type" value="Genomic_DNA"/>
</dbReference>
<dbReference type="InterPro" id="IPR045087">
    <property type="entry name" value="Cu-oxidase_fam"/>
</dbReference>
<dbReference type="Proteomes" id="UP000799766">
    <property type="component" value="Unassembled WGS sequence"/>
</dbReference>
<evidence type="ECO:0000313" key="11">
    <source>
        <dbReference type="Proteomes" id="UP000799766"/>
    </source>
</evidence>
<dbReference type="PANTHER" id="PTHR11709:SF502">
    <property type="entry name" value="MULTICOPPER OXIDASE"/>
    <property type="match status" value="1"/>
</dbReference>
<keyword evidence="3" id="KW-0677">Repeat</keyword>
<dbReference type="CDD" id="cd13880">
    <property type="entry name" value="CuRO_2_MaLCC_like"/>
    <property type="match status" value="1"/>
</dbReference>
<evidence type="ECO:0000256" key="4">
    <source>
        <dbReference type="ARBA" id="ARBA00023002"/>
    </source>
</evidence>
<comment type="caution">
    <text evidence="7">Lacks conserved residue(s) required for the propagation of feature annotation.</text>
</comment>
<feature type="compositionally biased region" description="Low complexity" evidence="8">
    <location>
        <begin position="117"/>
        <end position="144"/>
    </location>
</feature>
<dbReference type="OrthoDB" id="2121828at2759"/>
<dbReference type="PANTHER" id="PTHR11709">
    <property type="entry name" value="MULTI-COPPER OXIDASE"/>
    <property type="match status" value="1"/>
</dbReference>
<dbReference type="FunFam" id="2.60.40.420:FF:000038">
    <property type="entry name" value="Extracellular dihydrogeodin oxidase/laccase"/>
    <property type="match status" value="1"/>
</dbReference>
<dbReference type="CDD" id="cd13854">
    <property type="entry name" value="CuRO_1_MaLCC_like"/>
    <property type="match status" value="1"/>
</dbReference>
<dbReference type="SUPFAM" id="SSF49503">
    <property type="entry name" value="Cupredoxins"/>
    <property type="match status" value="3"/>
</dbReference>
<dbReference type="Pfam" id="PF07731">
    <property type="entry name" value="Cu-oxidase_2"/>
    <property type="match status" value="1"/>
</dbReference>
<dbReference type="Pfam" id="PF07732">
    <property type="entry name" value="Cu-oxidase_3"/>
    <property type="match status" value="1"/>
</dbReference>
<evidence type="ECO:0000256" key="1">
    <source>
        <dbReference type="ARBA" id="ARBA00010609"/>
    </source>
</evidence>
<evidence type="ECO:0000256" key="2">
    <source>
        <dbReference type="ARBA" id="ARBA00022723"/>
    </source>
</evidence>